<organism evidence="1">
    <name type="scientific">Rattus norvegicus</name>
    <name type="common">Rat</name>
    <dbReference type="NCBI Taxonomy" id="10116"/>
    <lineage>
        <taxon>Eukaryota</taxon>
        <taxon>Metazoa</taxon>
        <taxon>Chordata</taxon>
        <taxon>Craniata</taxon>
        <taxon>Vertebrata</taxon>
        <taxon>Euteleostomi</taxon>
        <taxon>Mammalia</taxon>
        <taxon>Eutheria</taxon>
        <taxon>Euarchontoglires</taxon>
        <taxon>Glires</taxon>
        <taxon>Rodentia</taxon>
        <taxon>Myomorpha</taxon>
        <taxon>Muroidea</taxon>
        <taxon>Muridae</taxon>
        <taxon>Murinae</taxon>
        <taxon>Rattus</taxon>
    </lineage>
</organism>
<dbReference type="PaxDb" id="10116-ENSRNOP00000050204"/>
<dbReference type="UCSC" id="RGD:1565243">
    <property type="organism name" value="rat"/>
</dbReference>
<evidence type="ECO:0000313" key="1">
    <source>
        <dbReference type="EMBL" id="AAS66281.1"/>
    </source>
</evidence>
<reference evidence="1" key="2">
    <citation type="submission" date="2004-02" db="EMBL/GenBank/DDBJ databases">
        <title>Liver regeneration after PH.</title>
        <authorList>
            <person name="Xu C.S."/>
            <person name="Zhang L."/>
            <person name="Chang C.F."/>
            <person name="Han H.P."/>
            <person name="Wang G.P."/>
            <person name="Chai L.Q."/>
            <person name="Yuan J.Y."/>
            <person name="Yang K.J."/>
            <person name="Zhao L.F."/>
            <person name="Ma H."/>
            <person name="Wang L."/>
            <person name="Wang S.F."/>
            <person name="Xing X.K."/>
            <person name="Shen G.M."/>
            <person name="Shi J.B."/>
            <person name="Rahman S."/>
            <person name="Wang Q.N."/>
            <person name="Zhang J.B."/>
        </authorList>
    </citation>
    <scope>NUCLEOTIDE SEQUENCE</scope>
</reference>
<reference evidence="2 3" key="1">
    <citation type="journal article" date="2004" name="Nature">
        <title>Genome sequence of the Brown Norway rat yields insights into mammalian evolution.</title>
        <authorList>
            <consortium name="Rat Genome Sequencing Project Consortium"/>
            <person name="Gibbs R.A."/>
            <person name="Weinstock G.M."/>
            <person name="Metzker M.L."/>
            <person name="Muzny D.M."/>
            <person name="Sodergren E.J."/>
            <person name="Scherer S."/>
            <person name="Scott G."/>
            <person name="Steffen D."/>
            <person name="Worley K.C."/>
            <person name="Burch P.E."/>
            <person name="Okwuonu G."/>
            <person name="Hines S."/>
            <person name="Lewis L."/>
            <person name="Deramo C."/>
            <person name="Delgado O."/>
            <person name="Dugan-Rocha S."/>
            <person name="Miner G."/>
            <person name="Morgan M."/>
            <person name="Hawes A."/>
            <person name="Gill R."/>
            <person name="Holt R.A."/>
            <person name="Adams M.D."/>
            <person name="Amanatides P.G."/>
            <person name="Baden-Tillson H."/>
            <person name="Barnstead M."/>
            <person name="Chin S."/>
            <person name="Evans C.A."/>
            <person name="Ferriera S."/>
            <person name="Fosler C."/>
            <person name="Glodek A."/>
            <person name="Gu Z."/>
            <person name="Jennings D."/>
            <person name="Kraft C.L."/>
            <person name="Nguyen T."/>
            <person name="Pfannkoch C.M."/>
            <person name="Sitter C."/>
            <person name="Sutton G.G."/>
            <person name="Venter J.C."/>
            <person name="Woodage T."/>
            <person name="Smith D."/>
            <person name="Lee H.-M."/>
            <person name="Gustafson E."/>
            <person name="Cahill P."/>
            <person name="Kana A."/>
            <person name="Doucette-Stamm L."/>
            <person name="Weinstock K."/>
            <person name="Fechtel K."/>
            <person name="Weiss R.B."/>
            <person name="Dunn D.M."/>
            <person name="Green E.D."/>
            <person name="Blakesley R.W."/>
            <person name="Bouffard G.G."/>
            <person name="De Jong P.J."/>
            <person name="Osoegawa K."/>
            <person name="Zhu B."/>
            <person name="Marra M."/>
            <person name="Schein J."/>
            <person name="Bosdet I."/>
            <person name="Fjell C."/>
            <person name="Jones S."/>
            <person name="Krzywinski M."/>
            <person name="Mathewson C."/>
            <person name="Siddiqui A."/>
            <person name="Wye N."/>
            <person name="McPherson J."/>
            <person name="Zhao S."/>
            <person name="Fraser C.M."/>
            <person name="Shetty J."/>
            <person name="Shatsman S."/>
            <person name="Geer K."/>
            <person name="Chen Y."/>
            <person name="Abramzon S."/>
            <person name="Nierman W.C."/>
            <person name="Havlak P.H."/>
            <person name="Chen R."/>
            <person name="Durbin K.J."/>
            <person name="Egan A."/>
            <person name="Ren Y."/>
            <person name="Song X.-Z."/>
            <person name="Li B."/>
            <person name="Liu Y."/>
            <person name="Qin X."/>
            <person name="Cawley S."/>
            <person name="Cooney A.J."/>
            <person name="D'Souza L.M."/>
            <person name="Martin K."/>
            <person name="Wu J.Q."/>
            <person name="Gonzalez-Garay M.L."/>
            <person name="Jackson A.R."/>
            <person name="Kalafus K.J."/>
            <person name="McLeod M.P."/>
            <person name="Milosavljevic A."/>
            <person name="Virk D."/>
            <person name="Volkov A."/>
            <person name="Wheeler D.A."/>
            <person name="Zhang Z."/>
            <person name="Bailey J.A."/>
            <person name="Eichler E.E."/>
            <person name="Tuzun E."/>
            <person name="Birney E."/>
            <person name="Mongin E."/>
            <person name="Ureta-Vidal A."/>
            <person name="Woodwark C."/>
            <person name="Zdobnov E."/>
            <person name="Bork P."/>
            <person name="Suyama M."/>
            <person name="Torrents D."/>
            <person name="Alexandersson M."/>
            <person name="Trask B.J."/>
            <person name="Young J.M."/>
            <person name="Huang H."/>
            <person name="Wang H."/>
            <person name="Xing H."/>
            <person name="Daniels S."/>
            <person name="Gietzen D."/>
            <person name="Schmidt J."/>
            <person name="Stevens K."/>
            <person name="Vitt U."/>
            <person name="Wingrove J."/>
            <person name="Camara F."/>
            <person name="Mar Alba M."/>
            <person name="Abril J.F."/>
            <person name="Guigo R."/>
            <person name="Smit A."/>
            <person name="Dubchak I."/>
            <person name="Rubin E.M."/>
            <person name="Couronne O."/>
            <person name="Poliakov A."/>
            <person name="Huebner N."/>
            <person name="Ganten D."/>
            <person name="Goesele C."/>
            <person name="Hummel O."/>
            <person name="Kreitler T."/>
            <person name="Lee Y.-A."/>
            <person name="Monti J."/>
            <person name="Schulz H."/>
            <person name="Zimdahl H."/>
            <person name="Himmelbauer H."/>
            <person name="Lehrach H."/>
            <person name="Jacob H.J."/>
            <person name="Bromberg S."/>
            <person name="Gullings-Handley J."/>
            <person name="Jensen-Seaman M.I."/>
            <person name="Kwitek A.E."/>
            <person name="Lazar J."/>
            <person name="Pasko D."/>
            <person name="Tonellato P.J."/>
            <person name="Twigger S."/>
            <person name="Ponting C.P."/>
            <person name="Duarte J.M."/>
            <person name="Rice S."/>
            <person name="Goodstadt L."/>
            <person name="Beatson S.A."/>
            <person name="Emes R.D."/>
            <person name="Winter E.E."/>
            <person name="Webber C."/>
            <person name="Brandt P."/>
            <person name="Nyakatura G."/>
            <person name="Adetobi M."/>
            <person name="Chiaromonte F."/>
            <person name="Elnitski L."/>
            <person name="Eswara P."/>
            <person name="Hardison R.C."/>
            <person name="Hou M."/>
            <person name="Kolbe D."/>
            <person name="Makova K."/>
            <person name="Miller W."/>
            <person name="Nekrutenko A."/>
            <person name="Riemer C."/>
            <person name="Schwartz S."/>
            <person name="Taylor J."/>
            <person name="Yang S."/>
            <person name="Zhang Y."/>
            <person name="Lindpaintner K."/>
            <person name="Andrews T.D."/>
            <person name="Caccamo M."/>
            <person name="Clamp M."/>
            <person name="Clarke L."/>
            <person name="Curwen V."/>
            <person name="Durbin R.M."/>
            <person name="Eyras E."/>
            <person name="Searle S.M."/>
            <person name="Cooper G.M."/>
            <person name="Batzoglou S."/>
            <person name="Brudno M."/>
            <person name="Sidow A."/>
            <person name="Stone E.A."/>
            <person name="Payseur B.A."/>
            <person name="Bourque G."/>
            <person name="Lopez-Otin C."/>
            <person name="Puente X.S."/>
            <person name="Chakrabarti K."/>
            <person name="Chatterji S."/>
            <person name="Dewey C."/>
            <person name="Pachter L."/>
            <person name="Bray N."/>
            <person name="Yap V.B."/>
            <person name="Caspi A."/>
            <person name="Tesler G."/>
            <person name="Pevzner P.A."/>
            <person name="Haussler D."/>
            <person name="Roskin K.M."/>
            <person name="Baertsch R."/>
            <person name="Clawson H."/>
            <person name="Furey T.S."/>
            <person name="Hinrichs A.S."/>
            <person name="Karolchik D."/>
            <person name="Kent W.J."/>
            <person name="Rosenbloom K.R."/>
            <person name="Trumbower H."/>
            <person name="Weirauch M."/>
            <person name="Cooper D.N."/>
            <person name="Stenson P.D."/>
            <person name="Ma B."/>
            <person name="Brent M."/>
            <person name="Arumugam M."/>
            <person name="Shteynberg D."/>
            <person name="Copley R.R."/>
            <person name="Taylor M.S."/>
            <person name="Riethman H."/>
            <person name="Mudunuri U."/>
            <person name="Peterson J."/>
            <person name="Guyer M."/>
            <person name="Felsenfeld A."/>
            <person name="Old S."/>
            <person name="Mockrin S."/>
            <person name="Collins F.S."/>
        </authorList>
    </citation>
    <scope>NUCLEOTIDE SEQUENCE [LARGE SCALE GENOMIC DNA]</scope>
    <source>
        <strain evidence="2 3">Brown Norway</strain>
    </source>
</reference>
<accession>Q6QI18</accession>
<accession>A6KKH4</accession>
<name>A6KKH4_RAT</name>
<dbReference type="Proteomes" id="UP000002494">
    <property type="component" value="Chromosome 14"/>
</dbReference>
<dbReference type="Ensembl" id="ENSRNOT00000044855.3">
    <property type="protein sequence ID" value="ENSRNOP00000050204.1"/>
    <property type="gene ID" value="ENSRNOG00000029004.3"/>
</dbReference>
<keyword evidence="3" id="KW-1185">Reference proteome</keyword>
<dbReference type="HOGENOM" id="CLU_1421046_0_0_1"/>
<proteinExistence type="evidence at transcript level"/>
<dbReference type="AlphaFoldDB" id="A6KKH4"/>
<reference evidence="2" key="3">
    <citation type="submission" date="2025-05" db="UniProtKB">
        <authorList>
            <consortium name="Ensembl"/>
        </authorList>
    </citation>
    <scope>IDENTIFICATION</scope>
    <source>
        <strain evidence="2">Brown Norway</strain>
    </source>
</reference>
<dbReference type="EMBL" id="AY539941">
    <property type="protein sequence ID" value="AAS66281.1"/>
    <property type="molecule type" value="mRNA"/>
</dbReference>
<evidence type="ECO:0000313" key="3">
    <source>
        <dbReference type="Proteomes" id="UP000002494"/>
    </source>
</evidence>
<evidence type="ECO:0000313" key="2">
    <source>
        <dbReference type="Ensembl" id="ENSRNOP00000050204.1"/>
    </source>
</evidence>
<protein>
    <submittedName>
        <fullName evidence="1">LRRGT00190</fullName>
    </submittedName>
</protein>
<sequence>MRVLSHPLTHSCLPTLAFPYTGALNCTGPKASPTIDDQQGPSYATYVTGAMGTLWLVVSSLFSLRPESISSWSITAVISLCMAPKNHLPASNRQSCIVSPVHSPEHTNEKAESCKGPEEFLRVLNDGGRRSCGLLGSTQHIFNEYQKMSKSNPRSLLVQGFAQNAFLITATDTGCRRESTTLQILHISAKR</sequence>